<dbReference type="Proteomes" id="UP000287605">
    <property type="component" value="Unassembled WGS sequence"/>
</dbReference>
<dbReference type="RefSeq" id="WP_126808766.1">
    <property type="nucleotide sequence ID" value="NZ_NGKA01000008.1"/>
</dbReference>
<reference evidence="1 2" key="1">
    <citation type="submission" date="2017-05" db="EMBL/GenBank/DDBJ databases">
        <title>Vagococcus spp. assemblies.</title>
        <authorList>
            <person name="Gulvik C.A."/>
        </authorList>
    </citation>
    <scope>NUCLEOTIDE SEQUENCE [LARGE SCALE GENOMIC DNA]</scope>
    <source>
        <strain evidence="1 2">CCUG 51432</strain>
    </source>
</reference>
<sequence>MEKYNFTHLLDLAENSEVNERYNKEKSLLDRGLITKSEAIYSFQKWAMDKFTNHEAFEICTNIEF</sequence>
<keyword evidence="2" id="KW-1185">Reference proteome</keyword>
<gene>
    <name evidence="1" type="ORF">CBF29_06735</name>
</gene>
<dbReference type="EMBL" id="NGKA01000008">
    <property type="protein sequence ID" value="RSU12291.1"/>
    <property type="molecule type" value="Genomic_DNA"/>
</dbReference>
<dbReference type="AlphaFoldDB" id="A0A430AW56"/>
<proteinExistence type="predicted"/>
<protein>
    <submittedName>
        <fullName evidence="1">Uncharacterized protein</fullName>
    </submittedName>
</protein>
<organism evidence="1 2">
    <name type="scientific">Vagococcus elongatus</name>
    <dbReference type="NCBI Taxonomy" id="180344"/>
    <lineage>
        <taxon>Bacteria</taxon>
        <taxon>Bacillati</taxon>
        <taxon>Bacillota</taxon>
        <taxon>Bacilli</taxon>
        <taxon>Lactobacillales</taxon>
        <taxon>Enterococcaceae</taxon>
        <taxon>Vagococcus</taxon>
    </lineage>
</organism>
<evidence type="ECO:0000313" key="2">
    <source>
        <dbReference type="Proteomes" id="UP000287605"/>
    </source>
</evidence>
<name>A0A430AW56_9ENTE</name>
<evidence type="ECO:0000313" key="1">
    <source>
        <dbReference type="EMBL" id="RSU12291.1"/>
    </source>
</evidence>
<accession>A0A430AW56</accession>
<comment type="caution">
    <text evidence="1">The sequence shown here is derived from an EMBL/GenBank/DDBJ whole genome shotgun (WGS) entry which is preliminary data.</text>
</comment>